<sequence>MGPQLGWCGLWRTCLPWILRHRRPTADFSCLEHTLGRLRCQADPGDEPVSADILDTWSFKLGIPPCPTRVCPAH</sequence>
<evidence type="ECO:0000313" key="1">
    <source>
        <dbReference type="EMBL" id="POW00892.1"/>
    </source>
</evidence>
<organism evidence="1 2">
    <name type="scientific">Puccinia striiformis</name>
    <dbReference type="NCBI Taxonomy" id="27350"/>
    <lineage>
        <taxon>Eukaryota</taxon>
        <taxon>Fungi</taxon>
        <taxon>Dikarya</taxon>
        <taxon>Basidiomycota</taxon>
        <taxon>Pucciniomycotina</taxon>
        <taxon>Pucciniomycetes</taxon>
        <taxon>Pucciniales</taxon>
        <taxon>Pucciniaceae</taxon>
        <taxon>Puccinia</taxon>
    </lineage>
</organism>
<dbReference type="AlphaFoldDB" id="A0A2S4UUE3"/>
<name>A0A2S4UUE3_9BASI</name>
<protein>
    <submittedName>
        <fullName evidence="1">Uncharacterized protein</fullName>
    </submittedName>
</protein>
<evidence type="ECO:0000313" key="2">
    <source>
        <dbReference type="Proteomes" id="UP000239156"/>
    </source>
</evidence>
<accession>A0A2S4UUE3</accession>
<dbReference type="VEuPathDB" id="FungiDB:PSTT_12832"/>
<reference evidence="1" key="1">
    <citation type="submission" date="2017-12" db="EMBL/GenBank/DDBJ databases">
        <title>Gene loss provides genomic basis for host adaptation in cereal stripe rust fungi.</title>
        <authorList>
            <person name="Xia C."/>
        </authorList>
    </citation>
    <scope>NUCLEOTIDE SEQUENCE [LARGE SCALE GENOMIC DNA]</scope>
    <source>
        <strain evidence="1">93-210</strain>
    </source>
</reference>
<keyword evidence="2" id="KW-1185">Reference proteome</keyword>
<comment type="caution">
    <text evidence="1">The sequence shown here is derived from an EMBL/GenBank/DDBJ whole genome shotgun (WGS) entry which is preliminary data.</text>
</comment>
<dbReference type="EMBL" id="PKSL01000169">
    <property type="protein sequence ID" value="POW00892.1"/>
    <property type="molecule type" value="Genomic_DNA"/>
</dbReference>
<dbReference type="Proteomes" id="UP000239156">
    <property type="component" value="Unassembled WGS sequence"/>
</dbReference>
<gene>
    <name evidence="1" type="ORF">PSTT_12832</name>
</gene>
<proteinExistence type="predicted"/>